<dbReference type="AlphaFoldDB" id="A0AAD0QKT7"/>
<evidence type="ECO:0000313" key="3">
    <source>
        <dbReference type="Proteomes" id="UP000254504"/>
    </source>
</evidence>
<keyword evidence="1" id="KW-1133">Transmembrane helix</keyword>
<proteinExistence type="predicted"/>
<gene>
    <name evidence="2" type="ORF">ATR_1479</name>
</gene>
<dbReference type="EMBL" id="CP031367">
    <property type="protein sequence ID" value="AXK49326.1"/>
    <property type="molecule type" value="Genomic_DNA"/>
</dbReference>
<keyword evidence="1" id="KW-0812">Transmembrane</keyword>
<name>A0AAD0QKT7_9BACT</name>
<evidence type="ECO:0000313" key="2">
    <source>
        <dbReference type="EMBL" id="AXK49326.1"/>
    </source>
</evidence>
<sequence length="37" mass="4377">MFENEVTLTFIFQTIAVILIFIAIGIFLVKRFEKKKD</sequence>
<reference evidence="2 3" key="1">
    <citation type="submission" date="2018-07" db="EMBL/GenBank/DDBJ databases">
        <title>Complete genome of the Arcobacter trophiarum type strain LMG 25534.</title>
        <authorList>
            <person name="Miller W.G."/>
            <person name="Yee E."/>
        </authorList>
    </citation>
    <scope>NUCLEOTIDE SEQUENCE [LARGE SCALE GENOMIC DNA]</scope>
    <source>
        <strain evidence="2 3">LMG 25534</strain>
    </source>
</reference>
<organism evidence="2 3">
    <name type="scientific">Aliarcobacter trophiarum LMG 25534</name>
    <dbReference type="NCBI Taxonomy" id="1032241"/>
    <lineage>
        <taxon>Bacteria</taxon>
        <taxon>Pseudomonadati</taxon>
        <taxon>Campylobacterota</taxon>
        <taxon>Epsilonproteobacteria</taxon>
        <taxon>Campylobacterales</taxon>
        <taxon>Arcobacteraceae</taxon>
        <taxon>Aliarcobacter</taxon>
    </lineage>
</organism>
<dbReference type="KEGG" id="atp:ATR_1479"/>
<accession>A0AAD0QKT7</accession>
<dbReference type="Proteomes" id="UP000254504">
    <property type="component" value="Chromosome"/>
</dbReference>
<protein>
    <submittedName>
        <fullName evidence="2">Uncharacterized protein</fullName>
    </submittedName>
</protein>
<feature type="transmembrane region" description="Helical" evidence="1">
    <location>
        <begin position="6"/>
        <end position="29"/>
    </location>
</feature>
<keyword evidence="1" id="KW-0472">Membrane</keyword>
<evidence type="ECO:0000256" key="1">
    <source>
        <dbReference type="SAM" id="Phobius"/>
    </source>
</evidence>